<dbReference type="InterPro" id="IPR002052">
    <property type="entry name" value="DNA_methylase_N6_adenine_CS"/>
</dbReference>
<protein>
    <recommendedName>
        <fullName evidence="3">Conjugal transfer protein</fullName>
    </recommendedName>
</protein>
<gene>
    <name evidence="1" type="ORF">KZO77_07210</name>
</gene>
<keyword evidence="2" id="KW-1185">Reference proteome</keyword>
<dbReference type="PROSITE" id="PS00092">
    <property type="entry name" value="N6_MTASE"/>
    <property type="match status" value="1"/>
</dbReference>
<evidence type="ECO:0008006" key="3">
    <source>
        <dbReference type="Google" id="ProtNLM"/>
    </source>
</evidence>
<evidence type="ECO:0000313" key="2">
    <source>
        <dbReference type="Proteomes" id="UP000812077"/>
    </source>
</evidence>
<dbReference type="RefSeq" id="WP_219433441.1">
    <property type="nucleotide sequence ID" value="NZ_JAHXCP010000009.1"/>
</dbReference>
<name>A0ABS6Y5S0_9BACT</name>
<proteinExistence type="predicted"/>
<reference evidence="1 2" key="1">
    <citation type="submission" date="2021-07" db="EMBL/GenBank/DDBJ databases">
        <title>Genomic diversity and antimicrobial resistance of Prevotella spp. isolated from chronic lung disease airways.</title>
        <authorList>
            <person name="Webb K.A."/>
            <person name="Olagoke O.S."/>
            <person name="Baird T."/>
            <person name="Neill J."/>
            <person name="Pham A."/>
            <person name="Wells T.J."/>
            <person name="Ramsay K.A."/>
            <person name="Bell S.C."/>
            <person name="Sarovich D.S."/>
            <person name="Price E.P."/>
        </authorList>
    </citation>
    <scope>NUCLEOTIDE SEQUENCE [LARGE SCALE GENOMIC DNA]</scope>
    <source>
        <strain evidence="1 2">SCHI0027.S.6</strain>
    </source>
</reference>
<dbReference type="Proteomes" id="UP000812077">
    <property type="component" value="Unassembled WGS sequence"/>
</dbReference>
<accession>A0ABS6Y5S0</accession>
<evidence type="ECO:0000313" key="1">
    <source>
        <dbReference type="EMBL" id="MBW4754832.1"/>
    </source>
</evidence>
<comment type="caution">
    <text evidence="1">The sequence shown here is derived from an EMBL/GenBank/DDBJ whole genome shotgun (WGS) entry which is preliminary data.</text>
</comment>
<sequence>MSKDWTGNRSSLFKTIGASNHCAHERQQDDYYATEPKATEWLLKLERFEGPILEPSCGEGHISKILIEGGYQVVSRDLIDRGYGSVADFLSKDNTEWNGDIVTNPPYKYAQEFVEKALEIIPEGHKVAMFLKLQFLEGKHRRMLFESMPPKCVWVSSSRLKCAMNGDFDSVGGSATAYAWFVWEKGFSGDPIIKWFN</sequence>
<organism evidence="1 2">
    <name type="scientific">Prevotella melaninogenica</name>
    <dbReference type="NCBI Taxonomy" id="28132"/>
    <lineage>
        <taxon>Bacteria</taxon>
        <taxon>Pseudomonadati</taxon>
        <taxon>Bacteroidota</taxon>
        <taxon>Bacteroidia</taxon>
        <taxon>Bacteroidales</taxon>
        <taxon>Prevotellaceae</taxon>
        <taxon>Prevotella</taxon>
    </lineage>
</organism>
<dbReference type="EMBL" id="JAHXCP010000009">
    <property type="protein sequence ID" value="MBW4754832.1"/>
    <property type="molecule type" value="Genomic_DNA"/>
</dbReference>